<dbReference type="PANTHER" id="PTHR40465:SF1">
    <property type="entry name" value="DUF6534 DOMAIN-CONTAINING PROTEIN"/>
    <property type="match status" value="1"/>
</dbReference>
<feature type="compositionally biased region" description="Polar residues" evidence="1">
    <location>
        <begin position="288"/>
        <end position="299"/>
    </location>
</feature>
<feature type="transmembrane region" description="Helical" evidence="2">
    <location>
        <begin position="20"/>
        <end position="41"/>
    </location>
</feature>
<feature type="domain" description="DUF6534" evidence="3">
    <location>
        <begin position="178"/>
        <end position="263"/>
    </location>
</feature>
<organism evidence="4 5">
    <name type="scientific">Mycena pura</name>
    <dbReference type="NCBI Taxonomy" id="153505"/>
    <lineage>
        <taxon>Eukaryota</taxon>
        <taxon>Fungi</taxon>
        <taxon>Dikarya</taxon>
        <taxon>Basidiomycota</taxon>
        <taxon>Agaricomycotina</taxon>
        <taxon>Agaricomycetes</taxon>
        <taxon>Agaricomycetidae</taxon>
        <taxon>Agaricales</taxon>
        <taxon>Marasmiineae</taxon>
        <taxon>Mycenaceae</taxon>
        <taxon>Mycena</taxon>
    </lineage>
</organism>
<feature type="transmembrane region" description="Helical" evidence="2">
    <location>
        <begin position="130"/>
        <end position="155"/>
    </location>
</feature>
<protein>
    <recommendedName>
        <fullName evidence="3">DUF6534 domain-containing protein</fullName>
    </recommendedName>
</protein>
<keyword evidence="2" id="KW-0812">Transmembrane</keyword>
<keyword evidence="5" id="KW-1185">Reference proteome</keyword>
<dbReference type="PANTHER" id="PTHR40465">
    <property type="entry name" value="CHROMOSOME 1, WHOLE GENOME SHOTGUN SEQUENCE"/>
    <property type="match status" value="1"/>
</dbReference>
<evidence type="ECO:0000256" key="2">
    <source>
        <dbReference type="SAM" id="Phobius"/>
    </source>
</evidence>
<name>A0AAD6YLX2_9AGAR</name>
<accession>A0AAD6YLX2</accession>
<keyword evidence="2" id="KW-1133">Transmembrane helix</keyword>
<feature type="transmembrane region" description="Helical" evidence="2">
    <location>
        <begin position="239"/>
        <end position="259"/>
    </location>
</feature>
<dbReference type="AlphaFoldDB" id="A0AAD6YLX2"/>
<comment type="caution">
    <text evidence="4">The sequence shown here is derived from an EMBL/GenBank/DDBJ whole genome shotgun (WGS) entry which is preliminary data.</text>
</comment>
<evidence type="ECO:0000313" key="5">
    <source>
        <dbReference type="Proteomes" id="UP001219525"/>
    </source>
</evidence>
<evidence type="ECO:0000256" key="1">
    <source>
        <dbReference type="SAM" id="MobiDB-lite"/>
    </source>
</evidence>
<evidence type="ECO:0000259" key="3">
    <source>
        <dbReference type="Pfam" id="PF20152"/>
    </source>
</evidence>
<keyword evidence="2" id="KW-0472">Membrane</keyword>
<sequence length="324" mass="35400">MASTASPSLPSFDNTLGALYIGSTLSTLLYGVTCVQTFLYLTSRHAKVDSWKLTGMVLLILSALDTVHQGMIIAGMYKFLISDFVNPAALPVGGPSSGENLDEGLVAVRFFCHRLWVISAVPFRMPVRVAVVALAISLSLLNCGAWSAVAILGYHHRLRMENPPNFILLWKISTASGIAFDLIITIALSFSLWRSRSGMKRSNHVIKLLIFATVNTGLVTTLVSIAEMITFLALPNATIYGGIAFILPKSYINLFLATLNAREFLRDKLEHDKVPPISIIQTVQFQRYPSKPETTTELGSSKGEDMELSVRPTAGKESSESTFV</sequence>
<dbReference type="Pfam" id="PF20152">
    <property type="entry name" value="DUF6534"/>
    <property type="match status" value="1"/>
</dbReference>
<feature type="region of interest" description="Disordered" evidence="1">
    <location>
        <begin position="288"/>
        <end position="324"/>
    </location>
</feature>
<feature type="transmembrane region" description="Helical" evidence="2">
    <location>
        <begin position="167"/>
        <end position="193"/>
    </location>
</feature>
<dbReference type="Proteomes" id="UP001219525">
    <property type="component" value="Unassembled WGS sequence"/>
</dbReference>
<gene>
    <name evidence="4" type="ORF">GGX14DRAFT_427232</name>
</gene>
<dbReference type="EMBL" id="JARJCW010000006">
    <property type="protein sequence ID" value="KAJ7223254.1"/>
    <property type="molecule type" value="Genomic_DNA"/>
</dbReference>
<feature type="transmembrane region" description="Helical" evidence="2">
    <location>
        <begin position="205"/>
        <end position="233"/>
    </location>
</feature>
<evidence type="ECO:0000313" key="4">
    <source>
        <dbReference type="EMBL" id="KAJ7223254.1"/>
    </source>
</evidence>
<proteinExistence type="predicted"/>
<reference evidence="4" key="1">
    <citation type="submission" date="2023-03" db="EMBL/GenBank/DDBJ databases">
        <title>Massive genome expansion in bonnet fungi (Mycena s.s.) driven by repeated elements and novel gene families across ecological guilds.</title>
        <authorList>
            <consortium name="Lawrence Berkeley National Laboratory"/>
            <person name="Harder C.B."/>
            <person name="Miyauchi S."/>
            <person name="Viragh M."/>
            <person name="Kuo A."/>
            <person name="Thoen E."/>
            <person name="Andreopoulos B."/>
            <person name="Lu D."/>
            <person name="Skrede I."/>
            <person name="Drula E."/>
            <person name="Henrissat B."/>
            <person name="Morin E."/>
            <person name="Kohler A."/>
            <person name="Barry K."/>
            <person name="LaButti K."/>
            <person name="Morin E."/>
            <person name="Salamov A."/>
            <person name="Lipzen A."/>
            <person name="Mereny Z."/>
            <person name="Hegedus B."/>
            <person name="Baldrian P."/>
            <person name="Stursova M."/>
            <person name="Weitz H."/>
            <person name="Taylor A."/>
            <person name="Grigoriev I.V."/>
            <person name="Nagy L.G."/>
            <person name="Martin F."/>
            <person name="Kauserud H."/>
        </authorList>
    </citation>
    <scope>NUCLEOTIDE SEQUENCE</scope>
    <source>
        <strain evidence="4">9144</strain>
    </source>
</reference>
<dbReference type="InterPro" id="IPR045339">
    <property type="entry name" value="DUF6534"/>
</dbReference>